<dbReference type="OrthoDB" id="154075at2759"/>
<dbReference type="AlphaFoldDB" id="A0A443RUM9"/>
<evidence type="ECO:0000256" key="8">
    <source>
        <dbReference type="ARBA" id="ARBA00031029"/>
    </source>
</evidence>
<evidence type="ECO:0000256" key="6">
    <source>
        <dbReference type="ARBA" id="ARBA00022989"/>
    </source>
</evidence>
<dbReference type="InterPro" id="IPR000440">
    <property type="entry name" value="NADH_UbQ/plastoQ_OxRdtase_su3"/>
</dbReference>
<evidence type="ECO:0000256" key="1">
    <source>
        <dbReference type="ARBA" id="ARBA00004370"/>
    </source>
</evidence>
<reference evidence="10 11" key="1">
    <citation type="journal article" date="2018" name="Gigascience">
        <title>Genomes of trombidid mites reveal novel predicted allergens and laterally-transferred genes associated with secondary metabolism.</title>
        <authorList>
            <person name="Dong X."/>
            <person name="Chaisiri K."/>
            <person name="Xia D."/>
            <person name="Armstrong S.D."/>
            <person name="Fang Y."/>
            <person name="Donnelly M.J."/>
            <person name="Kadowaki T."/>
            <person name="McGarry J.W."/>
            <person name="Darby A.C."/>
            <person name="Makepeace B.L."/>
        </authorList>
    </citation>
    <scope>NUCLEOTIDE SEQUENCE [LARGE SCALE GENOMIC DNA]</scope>
    <source>
        <strain evidence="10">UoL-UT</strain>
    </source>
</reference>
<dbReference type="GO" id="GO:0008137">
    <property type="term" value="F:NADH dehydrogenase (ubiquinone) activity"/>
    <property type="evidence" value="ECO:0007669"/>
    <property type="project" value="UniProtKB-EC"/>
</dbReference>
<evidence type="ECO:0000313" key="11">
    <source>
        <dbReference type="Proteomes" id="UP000288716"/>
    </source>
</evidence>
<gene>
    <name evidence="10" type="ORF">B4U80_10540</name>
</gene>
<comment type="similarity">
    <text evidence="2">Belongs to the complex I subunit 3 family.</text>
</comment>
<keyword evidence="5" id="KW-0812">Transmembrane</keyword>
<evidence type="ECO:0000256" key="4">
    <source>
        <dbReference type="ARBA" id="ARBA00022448"/>
    </source>
</evidence>
<dbReference type="Proteomes" id="UP000288716">
    <property type="component" value="Unassembled WGS sequence"/>
</dbReference>
<dbReference type="Gene3D" id="1.20.58.1610">
    <property type="entry name" value="NADH:ubiquinone/plastoquinone oxidoreductase, chain 3"/>
    <property type="match status" value="1"/>
</dbReference>
<keyword evidence="7" id="KW-0472">Membrane</keyword>
<accession>A0A443RUM9</accession>
<name>A0A443RUM9_9ACAR</name>
<evidence type="ECO:0000256" key="7">
    <source>
        <dbReference type="ARBA" id="ARBA00023136"/>
    </source>
</evidence>
<sequence>MWFFSKIEEGTEKRTSFERGFNPKNQRISFSNQYYLIAILFLIFDLEIVL</sequence>
<feature type="non-terminal residue" evidence="10">
    <location>
        <position position="50"/>
    </location>
</feature>
<organism evidence="10 11">
    <name type="scientific">Leptotrombidium deliense</name>
    <dbReference type="NCBI Taxonomy" id="299467"/>
    <lineage>
        <taxon>Eukaryota</taxon>
        <taxon>Metazoa</taxon>
        <taxon>Ecdysozoa</taxon>
        <taxon>Arthropoda</taxon>
        <taxon>Chelicerata</taxon>
        <taxon>Arachnida</taxon>
        <taxon>Acari</taxon>
        <taxon>Acariformes</taxon>
        <taxon>Trombidiformes</taxon>
        <taxon>Prostigmata</taxon>
        <taxon>Anystina</taxon>
        <taxon>Parasitengona</taxon>
        <taxon>Trombiculoidea</taxon>
        <taxon>Trombiculidae</taxon>
        <taxon>Leptotrombidium</taxon>
    </lineage>
</organism>
<keyword evidence="6" id="KW-1133">Transmembrane helix</keyword>
<evidence type="ECO:0000256" key="9">
    <source>
        <dbReference type="ARBA" id="ARBA00049551"/>
    </source>
</evidence>
<comment type="caution">
    <text evidence="10">The sequence shown here is derived from an EMBL/GenBank/DDBJ whole genome shotgun (WGS) entry which is preliminary data.</text>
</comment>
<dbReference type="GO" id="GO:0016020">
    <property type="term" value="C:membrane"/>
    <property type="evidence" value="ECO:0007669"/>
    <property type="project" value="UniProtKB-SubCell"/>
</dbReference>
<proteinExistence type="inferred from homology"/>
<evidence type="ECO:0000256" key="5">
    <source>
        <dbReference type="ARBA" id="ARBA00022692"/>
    </source>
</evidence>
<evidence type="ECO:0000313" key="10">
    <source>
        <dbReference type="EMBL" id="RWS19057.1"/>
    </source>
</evidence>
<keyword evidence="4" id="KW-0813">Transport</keyword>
<dbReference type="Pfam" id="PF00507">
    <property type="entry name" value="Oxidored_q4"/>
    <property type="match status" value="1"/>
</dbReference>
<keyword evidence="11" id="KW-1185">Reference proteome</keyword>
<dbReference type="EMBL" id="NCKV01030788">
    <property type="protein sequence ID" value="RWS19057.1"/>
    <property type="molecule type" value="Genomic_DNA"/>
</dbReference>
<evidence type="ECO:0000256" key="2">
    <source>
        <dbReference type="ARBA" id="ARBA00008472"/>
    </source>
</evidence>
<comment type="subcellular location">
    <subcellularLocation>
        <location evidence="1">Membrane</location>
    </subcellularLocation>
</comment>
<dbReference type="VEuPathDB" id="VectorBase:LDEU012984"/>
<dbReference type="InterPro" id="IPR038430">
    <property type="entry name" value="NDAH_ubi_oxred_su3_sf"/>
</dbReference>
<evidence type="ECO:0000256" key="3">
    <source>
        <dbReference type="ARBA" id="ARBA00021007"/>
    </source>
</evidence>
<comment type="catalytic activity">
    <reaction evidence="9">
        <text>a ubiquinone + NADH + 5 H(+)(in) = a ubiquinol + NAD(+) + 4 H(+)(out)</text>
        <dbReference type="Rhea" id="RHEA:29091"/>
        <dbReference type="Rhea" id="RHEA-COMP:9565"/>
        <dbReference type="Rhea" id="RHEA-COMP:9566"/>
        <dbReference type="ChEBI" id="CHEBI:15378"/>
        <dbReference type="ChEBI" id="CHEBI:16389"/>
        <dbReference type="ChEBI" id="CHEBI:17976"/>
        <dbReference type="ChEBI" id="CHEBI:57540"/>
        <dbReference type="ChEBI" id="CHEBI:57945"/>
        <dbReference type="EC" id="7.1.1.2"/>
    </reaction>
</comment>
<protein>
    <recommendedName>
        <fullName evidence="3">NADH-ubiquinone oxidoreductase chain 3</fullName>
    </recommendedName>
    <alternativeName>
        <fullName evidence="8">NADH dehydrogenase subunit 3</fullName>
    </alternativeName>
</protein>